<feature type="domain" description="Amidohydrolase-related" evidence="2">
    <location>
        <begin position="2"/>
        <end position="274"/>
    </location>
</feature>
<organism evidence="3 4">
    <name type="scientific">Gemmobacter aquaticus</name>
    <dbReference type="NCBI Taxonomy" id="490185"/>
    <lineage>
        <taxon>Bacteria</taxon>
        <taxon>Pseudomonadati</taxon>
        <taxon>Pseudomonadota</taxon>
        <taxon>Alphaproteobacteria</taxon>
        <taxon>Rhodobacterales</taxon>
        <taxon>Paracoccaceae</taxon>
        <taxon>Gemmobacter</taxon>
    </lineage>
</organism>
<evidence type="ECO:0000313" key="4">
    <source>
        <dbReference type="Proteomes" id="UP000598196"/>
    </source>
</evidence>
<dbReference type="PANTHER" id="PTHR43569:SF2">
    <property type="entry name" value="AMIDOHYDROLASE-RELATED DOMAIN-CONTAINING PROTEIN"/>
    <property type="match status" value="1"/>
</dbReference>
<dbReference type="InterPro" id="IPR052350">
    <property type="entry name" value="Metallo-dep_Lactonases"/>
</dbReference>
<dbReference type="EMBL" id="BMLP01000002">
    <property type="protein sequence ID" value="GGO31463.1"/>
    <property type="molecule type" value="Genomic_DNA"/>
</dbReference>
<sequence>MIDSHQHFWRLGRGDYAWPNPSVAPINRDFAPDDLRGLLKRHGIAQTVLVQATDSVAETEFLLNIAATEAFVAGVVGWVDLSAPDAIGTIDRLREDRWLKGLRPMLQGIEDTDWILRPSVAPVLAHMAQVGLRFDALIQPRHLRATETLALRHPSLPIVIDHVAKPRMGQRQAPDPDWIRGMQRLSALPNVWCKLSGMITEIGPDWHIDDLRPFARVVIDAFGPDRLMWGSDWPVVNLASDYDAWVTASRELLAHLPAPAQDRIFSGAARTFYAL</sequence>
<evidence type="ECO:0000259" key="2">
    <source>
        <dbReference type="Pfam" id="PF04909"/>
    </source>
</evidence>
<dbReference type="SUPFAM" id="SSF51556">
    <property type="entry name" value="Metallo-dependent hydrolases"/>
    <property type="match status" value="1"/>
</dbReference>
<dbReference type="PANTHER" id="PTHR43569">
    <property type="entry name" value="AMIDOHYDROLASE"/>
    <property type="match status" value="1"/>
</dbReference>
<gene>
    <name evidence="3" type="ORF">GCM10010991_17540</name>
</gene>
<dbReference type="RefSeq" id="WP_206665015.1">
    <property type="nucleotide sequence ID" value="NZ_BMLP01000002.1"/>
</dbReference>
<protein>
    <submittedName>
        <fullName evidence="3">Amidohydrolase</fullName>
    </submittedName>
</protein>
<dbReference type="Proteomes" id="UP000598196">
    <property type="component" value="Unassembled WGS sequence"/>
</dbReference>
<dbReference type="Pfam" id="PF04909">
    <property type="entry name" value="Amidohydro_2"/>
    <property type="match status" value="1"/>
</dbReference>
<evidence type="ECO:0000313" key="3">
    <source>
        <dbReference type="EMBL" id="GGO31463.1"/>
    </source>
</evidence>
<keyword evidence="4" id="KW-1185">Reference proteome</keyword>
<reference evidence="3 4" key="1">
    <citation type="journal article" date="2014" name="Int. J. Syst. Evol. Microbiol.">
        <title>Complete genome sequence of Corynebacterium casei LMG S-19264T (=DSM 44701T), isolated from a smear-ripened cheese.</title>
        <authorList>
            <consortium name="US DOE Joint Genome Institute (JGI-PGF)"/>
            <person name="Walter F."/>
            <person name="Albersmeier A."/>
            <person name="Kalinowski J."/>
            <person name="Ruckert C."/>
        </authorList>
    </citation>
    <scope>NUCLEOTIDE SEQUENCE [LARGE SCALE GENOMIC DNA]</scope>
    <source>
        <strain evidence="3 4">CGMCC 1.7029</strain>
    </source>
</reference>
<accession>A0A918DCD3</accession>
<proteinExistence type="inferred from homology"/>
<name>A0A918DCD3_9RHOB</name>
<dbReference type="AlphaFoldDB" id="A0A918DCD3"/>
<dbReference type="InterPro" id="IPR032466">
    <property type="entry name" value="Metal_Hydrolase"/>
</dbReference>
<dbReference type="Gene3D" id="3.20.20.140">
    <property type="entry name" value="Metal-dependent hydrolases"/>
    <property type="match status" value="1"/>
</dbReference>
<comment type="similarity">
    <text evidence="1">Belongs to the metallo-dependent hydrolases superfamily.</text>
</comment>
<dbReference type="GO" id="GO:0016787">
    <property type="term" value="F:hydrolase activity"/>
    <property type="evidence" value="ECO:0007669"/>
    <property type="project" value="InterPro"/>
</dbReference>
<comment type="caution">
    <text evidence="3">The sequence shown here is derived from an EMBL/GenBank/DDBJ whole genome shotgun (WGS) entry which is preliminary data.</text>
</comment>
<evidence type="ECO:0000256" key="1">
    <source>
        <dbReference type="ARBA" id="ARBA00038310"/>
    </source>
</evidence>
<dbReference type="InterPro" id="IPR006680">
    <property type="entry name" value="Amidohydro-rel"/>
</dbReference>